<dbReference type="Proteomes" id="UP000233524">
    <property type="component" value="Unassembled WGS sequence"/>
</dbReference>
<proteinExistence type="inferred from homology"/>
<dbReference type="Gene3D" id="3.10.450.40">
    <property type="match status" value="2"/>
</dbReference>
<dbReference type="PANTHER" id="PTHR10638">
    <property type="entry name" value="COPPER AMINE OXIDASE"/>
    <property type="match status" value="1"/>
</dbReference>
<evidence type="ECO:0000313" key="13">
    <source>
        <dbReference type="EMBL" id="PKS08571.1"/>
    </source>
</evidence>
<organism evidence="13 14">
    <name type="scientific">Lomentospora prolificans</name>
    <dbReference type="NCBI Taxonomy" id="41688"/>
    <lineage>
        <taxon>Eukaryota</taxon>
        <taxon>Fungi</taxon>
        <taxon>Dikarya</taxon>
        <taxon>Ascomycota</taxon>
        <taxon>Pezizomycotina</taxon>
        <taxon>Sordariomycetes</taxon>
        <taxon>Hypocreomycetidae</taxon>
        <taxon>Microascales</taxon>
        <taxon>Microascaceae</taxon>
        <taxon>Lomentospora</taxon>
    </lineage>
</organism>
<feature type="active site" description="Schiff-base intermediate with substrate; via topaquinone" evidence="7">
    <location>
        <position position="492"/>
    </location>
</feature>
<evidence type="ECO:0000256" key="2">
    <source>
        <dbReference type="ARBA" id="ARBA00007983"/>
    </source>
</evidence>
<evidence type="ECO:0000256" key="8">
    <source>
        <dbReference type="PIRSR" id="PIRSR600269-51"/>
    </source>
</evidence>
<dbReference type="GO" id="GO:0009308">
    <property type="term" value="P:amine metabolic process"/>
    <property type="evidence" value="ECO:0007669"/>
    <property type="project" value="UniProtKB-UniRule"/>
</dbReference>
<dbReference type="EMBL" id="NLAX01000095">
    <property type="protein sequence ID" value="PKS08571.1"/>
    <property type="molecule type" value="Genomic_DNA"/>
</dbReference>
<dbReference type="STRING" id="41688.A0A2N3N7Z1"/>
<dbReference type="AlphaFoldDB" id="A0A2N3N7Z1"/>
<dbReference type="InParanoid" id="A0A2N3N7Z1"/>
<dbReference type="PRINTS" id="PR00766">
    <property type="entry name" value="CUDAOXIDASE"/>
</dbReference>
<evidence type="ECO:0000256" key="4">
    <source>
        <dbReference type="ARBA" id="ARBA00022772"/>
    </source>
</evidence>
<reference evidence="13 14" key="1">
    <citation type="journal article" date="2017" name="G3 (Bethesda)">
        <title>First Draft Genome Sequence of the Pathogenic Fungus Lomentospora prolificans (Formerly Scedosporium prolificans).</title>
        <authorList>
            <person name="Luo R."/>
            <person name="Zimin A."/>
            <person name="Workman R."/>
            <person name="Fan Y."/>
            <person name="Pertea G."/>
            <person name="Grossman N."/>
            <person name="Wear M.P."/>
            <person name="Jia B."/>
            <person name="Miller H."/>
            <person name="Casadevall A."/>
            <person name="Timp W."/>
            <person name="Zhang S.X."/>
            <person name="Salzberg S.L."/>
        </authorList>
    </citation>
    <scope>NUCLEOTIDE SEQUENCE [LARGE SCALE GENOMIC DNA]</scope>
    <source>
        <strain evidence="13 14">JHH-5317</strain>
    </source>
</reference>
<comment type="cofactor">
    <cofactor evidence="9">
        <name>Cu cation</name>
        <dbReference type="ChEBI" id="CHEBI:23378"/>
    </cofactor>
    <text evidence="9">Contains 1 topaquinone per subunit.</text>
</comment>
<evidence type="ECO:0000256" key="1">
    <source>
        <dbReference type="ARBA" id="ARBA00001935"/>
    </source>
</evidence>
<keyword evidence="10" id="KW-0732">Signal</keyword>
<evidence type="ECO:0000256" key="6">
    <source>
        <dbReference type="ARBA" id="ARBA00023008"/>
    </source>
</evidence>
<evidence type="ECO:0000256" key="10">
    <source>
        <dbReference type="SAM" id="SignalP"/>
    </source>
</evidence>
<comment type="similarity">
    <text evidence="2 9">Belongs to the copper/topaquinone oxidase family.</text>
</comment>
<comment type="caution">
    <text evidence="13">The sequence shown here is derived from an EMBL/GenBank/DDBJ whole genome shotgun (WGS) entry which is preliminary data.</text>
</comment>
<feature type="modified residue" description="2',4',5'-topaquinone" evidence="8">
    <location>
        <position position="492"/>
    </location>
</feature>
<evidence type="ECO:0000256" key="3">
    <source>
        <dbReference type="ARBA" id="ARBA00022723"/>
    </source>
</evidence>
<dbReference type="Gene3D" id="2.70.98.20">
    <property type="entry name" value="Copper amine oxidase, catalytic domain"/>
    <property type="match status" value="1"/>
</dbReference>
<keyword evidence="3 9" id="KW-0479">Metal-binding</keyword>
<feature type="chain" id="PRO_5014801017" description="Amine oxidase" evidence="10">
    <location>
        <begin position="22"/>
        <end position="785"/>
    </location>
</feature>
<dbReference type="InterPro" id="IPR015328">
    <property type="entry name" value="DUF1965"/>
</dbReference>
<dbReference type="Pfam" id="PF09248">
    <property type="entry name" value="DUF1965"/>
    <property type="match status" value="1"/>
</dbReference>
<feature type="active site" description="Proton acceptor" evidence="7">
    <location>
        <position position="404"/>
    </location>
</feature>
<protein>
    <recommendedName>
        <fullName evidence="9">Amine oxidase</fullName>
        <ecNumber evidence="9">1.4.3.-</ecNumber>
    </recommendedName>
</protein>
<dbReference type="PANTHER" id="PTHR10638:SF20">
    <property type="entry name" value="AMINE OXIDASE"/>
    <property type="match status" value="1"/>
</dbReference>
<dbReference type="SUPFAM" id="SSF54416">
    <property type="entry name" value="Amine oxidase N-terminal region"/>
    <property type="match status" value="2"/>
</dbReference>
<evidence type="ECO:0000259" key="12">
    <source>
        <dbReference type="Pfam" id="PF09248"/>
    </source>
</evidence>
<evidence type="ECO:0000313" key="14">
    <source>
        <dbReference type="Proteomes" id="UP000233524"/>
    </source>
</evidence>
<dbReference type="VEuPathDB" id="FungiDB:jhhlp_004957"/>
<dbReference type="GO" id="GO:0048038">
    <property type="term" value="F:quinone binding"/>
    <property type="evidence" value="ECO:0007669"/>
    <property type="project" value="InterPro"/>
</dbReference>
<dbReference type="OrthoDB" id="3341590at2759"/>
<dbReference type="GO" id="GO:0008131">
    <property type="term" value="F:primary methylamine oxidase activity"/>
    <property type="evidence" value="ECO:0007669"/>
    <property type="project" value="InterPro"/>
</dbReference>
<evidence type="ECO:0000256" key="5">
    <source>
        <dbReference type="ARBA" id="ARBA00023002"/>
    </source>
</evidence>
<evidence type="ECO:0000256" key="9">
    <source>
        <dbReference type="RuleBase" id="RU000672"/>
    </source>
</evidence>
<evidence type="ECO:0000259" key="11">
    <source>
        <dbReference type="Pfam" id="PF01179"/>
    </source>
</evidence>
<sequence>MALNRLVVALGAAIAAWTVTAAPASGFDPLTDFETIHKRVTEGTCDISSKAPAVKAPKENVWAPITAEDNLAVWNLLHADPELNLTNPSAATLTDNYVFWIDTLHTNKSDVLPYLESDGCVAPPPKYARAIIFRGAIEEPDSQEYMIGPLPVTSLTKIEKLDYIYNGGSGGSIPFNGRYFDSIRSAATEPLLLSVMAEVADITEKLIGGVYYGSRDNRTTLASTAGTPMSYNGTTTYRTVMFRYPGSATYLTPLDFFVMLDCPGQNPDDFKLKGIVTNSRFFPTVADLRTAWDAGELQEEFQQTRDASWALLDYKPELGVRDLEDRMAPQTLEIGGKRYKLDEEERYVEYMGWSFYLSFTRSLGVMLYDIRFKNESVIYELSLQEAAAQYAGRTPKAASTVYHDTYYSLGTDAGTLVEGFDCPFGATMLPITYFSGNTSVTQPDAICIFEADLGIPISRHRAGGSNDKGFTNLGTVKGTALTVRSIATIGNYDYMFDYQFHLEGSIEVTVRASGYLQSSFYYPDQAKWGARVQVATQGSYHDHVLTYKADFDVAGTENSLQVSELVIVNQTQPWFPELGEFEQMELNISNMKEEQQFNWPANGESMYCIINENEVNKWGEKRGYRIIPGKNNIHLTSMNSPFTRHQTPFAKTHLAVTVQHDNEPYANSVQNVNMPWAPQQDFMKFFDGESVENNDIVLWFNLGMHHYTRAEDIPVTLYTEAVSSIVFAPQNFFDRAQDGDLLNRRWLEVDSETGEMSVETYGVALPQCQVQLPEPAAGIENIIQA</sequence>
<comment type="cofactor">
    <cofactor evidence="1">
        <name>Cu cation</name>
        <dbReference type="ChEBI" id="CHEBI:23378"/>
    </cofactor>
</comment>
<keyword evidence="6 9" id="KW-0186">Copper</keyword>
<name>A0A2N3N7Z1_9PEZI</name>
<dbReference type="InterPro" id="IPR036460">
    <property type="entry name" value="Cu_amine_oxidase_C_sf"/>
</dbReference>
<dbReference type="InterPro" id="IPR016182">
    <property type="entry name" value="Cu_amine_oxidase_N-reg"/>
</dbReference>
<keyword evidence="4 7" id="KW-0801">TPQ</keyword>
<dbReference type="GO" id="GO:0005886">
    <property type="term" value="C:plasma membrane"/>
    <property type="evidence" value="ECO:0007669"/>
    <property type="project" value="TreeGrafter"/>
</dbReference>
<dbReference type="InterPro" id="IPR015798">
    <property type="entry name" value="Cu_amine_oxidase_C"/>
</dbReference>
<comment type="PTM">
    <text evidence="8 9">Topaquinone (TPQ) is generated by copper-dependent autoxidation of a specific tyrosyl residue.</text>
</comment>
<gene>
    <name evidence="13" type="ORF">jhhlp_004957</name>
</gene>
<feature type="domain" description="Copper amine oxidase catalytic" evidence="11">
    <location>
        <begin position="330"/>
        <end position="736"/>
    </location>
</feature>
<keyword evidence="14" id="KW-1185">Reference proteome</keyword>
<dbReference type="InterPro" id="IPR000269">
    <property type="entry name" value="Cu_amine_oxidase"/>
</dbReference>
<evidence type="ECO:0000256" key="7">
    <source>
        <dbReference type="PIRSR" id="PIRSR600269-50"/>
    </source>
</evidence>
<dbReference type="EC" id="1.4.3.-" evidence="9"/>
<dbReference type="GO" id="GO:0005507">
    <property type="term" value="F:copper ion binding"/>
    <property type="evidence" value="ECO:0007669"/>
    <property type="project" value="InterPro"/>
</dbReference>
<feature type="signal peptide" evidence="10">
    <location>
        <begin position="1"/>
        <end position="21"/>
    </location>
</feature>
<keyword evidence="5 9" id="KW-0560">Oxidoreductase</keyword>
<dbReference type="Pfam" id="PF01179">
    <property type="entry name" value="Cu_amine_oxid"/>
    <property type="match status" value="1"/>
</dbReference>
<dbReference type="SUPFAM" id="SSF49998">
    <property type="entry name" value="Amine oxidase catalytic domain"/>
    <property type="match status" value="1"/>
</dbReference>
<accession>A0A2N3N7Z1</accession>
<feature type="domain" description="DUF1965" evidence="12">
    <location>
        <begin position="251"/>
        <end position="313"/>
    </location>
</feature>